<gene>
    <name evidence="3" type="ORF">LITE_LOCUS43099</name>
</gene>
<sequence>MDIHGSAARFRHRKSSPSSDRFLDAFFSPPLHRDKDSVLSAAAAEDSELNEDDIFSTGDFSSDSARSQHQQRHNHLRSAPPPRHKAFPDSFGILAALPENRTGGGSGVAAPHHHHHLYQKTALSSPPSTSSTASPLSNSSSSRLIPCIPKPPQDRLPSSSSFSSSFSKHQHPQSAPINVPVLASAMARRRIRDFDEIDELEDEDEGDGGEMLPPHEIVARTQSPILSCPVLEGAGRTLKGRDLRQVRNAIWRQTGFLD</sequence>
<dbReference type="Proteomes" id="UP001154282">
    <property type="component" value="Unassembled WGS sequence"/>
</dbReference>
<evidence type="ECO:0000313" key="3">
    <source>
        <dbReference type="EMBL" id="CAI0544189.1"/>
    </source>
</evidence>
<dbReference type="AlphaFoldDB" id="A0AAV0QGK4"/>
<proteinExistence type="inferred from homology"/>
<dbReference type="Pfam" id="PF04520">
    <property type="entry name" value="Senescence_reg"/>
    <property type="match status" value="1"/>
</dbReference>
<feature type="region of interest" description="Disordered" evidence="2">
    <location>
        <begin position="1"/>
        <end position="89"/>
    </location>
</feature>
<evidence type="ECO:0000256" key="1">
    <source>
        <dbReference type="ARBA" id="ARBA00034773"/>
    </source>
</evidence>
<dbReference type="GO" id="GO:0010150">
    <property type="term" value="P:leaf senescence"/>
    <property type="evidence" value="ECO:0007669"/>
    <property type="project" value="UniProtKB-ARBA"/>
</dbReference>
<dbReference type="PANTHER" id="PTHR33083:SF50">
    <property type="entry name" value="PROTEIN S40-7"/>
    <property type="match status" value="1"/>
</dbReference>
<evidence type="ECO:0000256" key="2">
    <source>
        <dbReference type="SAM" id="MobiDB-lite"/>
    </source>
</evidence>
<keyword evidence="4" id="KW-1185">Reference proteome</keyword>
<feature type="compositionally biased region" description="Low complexity" evidence="2">
    <location>
        <begin position="158"/>
        <end position="167"/>
    </location>
</feature>
<feature type="compositionally biased region" description="Low complexity" evidence="2">
    <location>
        <begin position="121"/>
        <end position="142"/>
    </location>
</feature>
<name>A0AAV0QGK4_9ROSI</name>
<feature type="compositionally biased region" description="Acidic residues" evidence="2">
    <location>
        <begin position="45"/>
        <end position="54"/>
    </location>
</feature>
<feature type="region of interest" description="Disordered" evidence="2">
    <location>
        <begin position="118"/>
        <end position="180"/>
    </location>
</feature>
<comment type="caution">
    <text evidence="3">The sequence shown here is derived from an EMBL/GenBank/DDBJ whole genome shotgun (WGS) entry which is preliminary data.</text>
</comment>
<organism evidence="3 4">
    <name type="scientific">Linum tenue</name>
    <dbReference type="NCBI Taxonomy" id="586396"/>
    <lineage>
        <taxon>Eukaryota</taxon>
        <taxon>Viridiplantae</taxon>
        <taxon>Streptophyta</taxon>
        <taxon>Embryophyta</taxon>
        <taxon>Tracheophyta</taxon>
        <taxon>Spermatophyta</taxon>
        <taxon>Magnoliopsida</taxon>
        <taxon>eudicotyledons</taxon>
        <taxon>Gunneridae</taxon>
        <taxon>Pentapetalae</taxon>
        <taxon>rosids</taxon>
        <taxon>fabids</taxon>
        <taxon>Malpighiales</taxon>
        <taxon>Linaceae</taxon>
        <taxon>Linum</taxon>
    </lineage>
</organism>
<reference evidence="3" key="1">
    <citation type="submission" date="2022-08" db="EMBL/GenBank/DDBJ databases">
        <authorList>
            <person name="Gutierrez-Valencia J."/>
        </authorList>
    </citation>
    <scope>NUCLEOTIDE SEQUENCE</scope>
</reference>
<dbReference type="PANTHER" id="PTHR33083">
    <property type="entry name" value="EXPRESSED PROTEIN"/>
    <property type="match status" value="1"/>
</dbReference>
<feature type="compositionally biased region" description="Polar residues" evidence="2">
    <location>
        <begin position="58"/>
        <end position="68"/>
    </location>
</feature>
<evidence type="ECO:0008006" key="5">
    <source>
        <dbReference type="Google" id="ProtNLM"/>
    </source>
</evidence>
<dbReference type="InterPro" id="IPR007608">
    <property type="entry name" value="Senescence_reg_S40"/>
</dbReference>
<dbReference type="EMBL" id="CAMGYJ010000009">
    <property type="protein sequence ID" value="CAI0544189.1"/>
    <property type="molecule type" value="Genomic_DNA"/>
</dbReference>
<comment type="similarity">
    <text evidence="1">Belongs to the senescence regulator S40 family.</text>
</comment>
<accession>A0AAV0QGK4</accession>
<evidence type="ECO:0000313" key="4">
    <source>
        <dbReference type="Proteomes" id="UP001154282"/>
    </source>
</evidence>
<protein>
    <recommendedName>
        <fullName evidence="5">Senescence regulator</fullName>
    </recommendedName>
</protein>